<name>A0A5B8WC56_9SPHI</name>
<proteinExistence type="predicted"/>
<evidence type="ECO:0000259" key="1">
    <source>
        <dbReference type="PROSITE" id="PS51186"/>
    </source>
</evidence>
<protein>
    <submittedName>
        <fullName evidence="2">GNAT family N-acetyltransferase</fullName>
    </submittedName>
</protein>
<dbReference type="PROSITE" id="PS51186">
    <property type="entry name" value="GNAT"/>
    <property type="match status" value="1"/>
</dbReference>
<dbReference type="SUPFAM" id="SSF55729">
    <property type="entry name" value="Acyl-CoA N-acyltransferases (Nat)"/>
    <property type="match status" value="1"/>
</dbReference>
<dbReference type="KEGG" id="mgk:FSB76_31005"/>
<sequence>MPITKATLADVAELNILINSAYRGEESKKGWTTETDLVGGIRIDEPMLIDYLNNDAITILKYTSTDGNIIGTVYLEVKGDKLYLGMFSVSPALQNGGVGRALIEEAEVIAKQLGLHTISMTVIRSRKELVGWYERRGYAFTGEIQPFHDHGRFGAPKEPIELIVMEKTV</sequence>
<reference evidence="2 3" key="1">
    <citation type="journal article" date="2013" name="J. Microbiol.">
        <title>Mucilaginibacter ginsenosidivorax sp. nov., with ginsenoside converting activity isolated from sediment.</title>
        <authorList>
            <person name="Kim J.K."/>
            <person name="Choi T.E."/>
            <person name="Liu Q.M."/>
            <person name="Park H.Y."/>
            <person name="Yi T.H."/>
            <person name="Yoon M.H."/>
            <person name="Kim S.C."/>
            <person name="Im W.T."/>
        </authorList>
    </citation>
    <scope>NUCLEOTIDE SEQUENCE [LARGE SCALE GENOMIC DNA]</scope>
    <source>
        <strain evidence="2 3">KHI28</strain>
    </source>
</reference>
<dbReference type="InterPro" id="IPR016181">
    <property type="entry name" value="Acyl_CoA_acyltransferase"/>
</dbReference>
<dbReference type="AlphaFoldDB" id="A0A5B8WC56"/>
<dbReference type="RefSeq" id="WP_147060467.1">
    <property type="nucleotide sequence ID" value="NZ_CP042437.1"/>
</dbReference>
<dbReference type="CDD" id="cd04301">
    <property type="entry name" value="NAT_SF"/>
    <property type="match status" value="1"/>
</dbReference>
<dbReference type="InterPro" id="IPR000182">
    <property type="entry name" value="GNAT_dom"/>
</dbReference>
<evidence type="ECO:0000313" key="3">
    <source>
        <dbReference type="Proteomes" id="UP000321362"/>
    </source>
</evidence>
<dbReference type="PANTHER" id="PTHR43617">
    <property type="entry name" value="L-AMINO ACID N-ACETYLTRANSFERASE"/>
    <property type="match status" value="1"/>
</dbReference>
<dbReference type="Proteomes" id="UP000321362">
    <property type="component" value="Chromosome"/>
</dbReference>
<dbReference type="Pfam" id="PF00583">
    <property type="entry name" value="Acetyltransf_1"/>
    <property type="match status" value="1"/>
</dbReference>
<dbReference type="InterPro" id="IPR050276">
    <property type="entry name" value="MshD_Acetyltransferase"/>
</dbReference>
<evidence type="ECO:0000313" key="2">
    <source>
        <dbReference type="EMBL" id="QEC80172.1"/>
    </source>
</evidence>
<keyword evidence="2" id="KW-0808">Transferase</keyword>
<dbReference type="Gene3D" id="3.40.630.30">
    <property type="match status" value="1"/>
</dbReference>
<organism evidence="2 3">
    <name type="scientific">Mucilaginibacter ginsenosidivorax</name>
    <dbReference type="NCBI Taxonomy" id="862126"/>
    <lineage>
        <taxon>Bacteria</taxon>
        <taxon>Pseudomonadati</taxon>
        <taxon>Bacteroidota</taxon>
        <taxon>Sphingobacteriia</taxon>
        <taxon>Sphingobacteriales</taxon>
        <taxon>Sphingobacteriaceae</taxon>
        <taxon>Mucilaginibacter</taxon>
    </lineage>
</organism>
<dbReference type="EMBL" id="CP042437">
    <property type="protein sequence ID" value="QEC80172.1"/>
    <property type="molecule type" value="Genomic_DNA"/>
</dbReference>
<dbReference type="PANTHER" id="PTHR43617:SF9">
    <property type="entry name" value="GNAT FAMILY ACETYLTRANSFERASE"/>
    <property type="match status" value="1"/>
</dbReference>
<accession>A0A5B8WC56</accession>
<dbReference type="GO" id="GO:0016747">
    <property type="term" value="F:acyltransferase activity, transferring groups other than amino-acyl groups"/>
    <property type="evidence" value="ECO:0007669"/>
    <property type="project" value="InterPro"/>
</dbReference>
<keyword evidence="3" id="KW-1185">Reference proteome</keyword>
<gene>
    <name evidence="2" type="ORF">FSB76_31005</name>
</gene>
<feature type="domain" description="N-acetyltransferase" evidence="1">
    <location>
        <begin position="1"/>
        <end position="169"/>
    </location>
</feature>
<dbReference type="OrthoDB" id="9796381at2"/>